<dbReference type="InterPro" id="IPR036461">
    <property type="entry name" value="Urease_betasu_sf"/>
</dbReference>
<keyword evidence="4" id="KW-0963">Cytoplasm</keyword>
<dbReference type="GO" id="GO:0009039">
    <property type="term" value="F:urease activity"/>
    <property type="evidence" value="ECO:0007669"/>
    <property type="project" value="UniProtKB-EC"/>
</dbReference>
<dbReference type="CDD" id="cd00390">
    <property type="entry name" value="Urease_gamma"/>
    <property type="match status" value="1"/>
</dbReference>
<dbReference type="Pfam" id="PF00547">
    <property type="entry name" value="Urease_gamma"/>
    <property type="match status" value="1"/>
</dbReference>
<proteinExistence type="inferred from homology"/>
<dbReference type="PANTHER" id="PTHR33569:SF1">
    <property type="entry name" value="UREASE"/>
    <property type="match status" value="1"/>
</dbReference>
<evidence type="ECO:0000313" key="6">
    <source>
        <dbReference type="Proteomes" id="UP001060012"/>
    </source>
</evidence>
<dbReference type="RefSeq" id="WP_254577640.1">
    <property type="nucleotide sequence ID" value="NZ_CP100595.1"/>
</dbReference>
<dbReference type="NCBIfam" id="TIGR00193">
    <property type="entry name" value="urease_gam"/>
    <property type="match status" value="1"/>
</dbReference>
<dbReference type="Gene3D" id="2.10.150.10">
    <property type="entry name" value="Urease, beta subunit"/>
    <property type="match status" value="1"/>
</dbReference>
<organism evidence="5 6">
    <name type="scientific">Arcobacter roscoffensis</name>
    <dbReference type="NCBI Taxonomy" id="2961520"/>
    <lineage>
        <taxon>Bacteria</taxon>
        <taxon>Pseudomonadati</taxon>
        <taxon>Campylobacterota</taxon>
        <taxon>Epsilonproteobacteria</taxon>
        <taxon>Campylobacterales</taxon>
        <taxon>Arcobacteraceae</taxon>
        <taxon>Arcobacter</taxon>
    </lineage>
</organism>
<dbReference type="EC" id="3.5.1.5" evidence="4"/>
<dbReference type="InterPro" id="IPR008223">
    <property type="entry name" value="Urease_gamma-beta_su"/>
</dbReference>
<dbReference type="PIRSF" id="PIRSF001225">
    <property type="entry name" value="Urease_gammabeta"/>
    <property type="match status" value="1"/>
</dbReference>
<protein>
    <recommendedName>
        <fullName evidence="4">Urease subunit beta</fullName>
        <ecNumber evidence="4">3.5.1.5</ecNumber>
    </recommendedName>
    <alternativeName>
        <fullName evidence="4">Urea amidohydrolase subunit beta</fullName>
    </alternativeName>
</protein>
<comment type="subcellular location">
    <subcellularLocation>
        <location evidence="4">Cytoplasm</location>
    </subcellularLocation>
</comment>
<dbReference type="NCBIfam" id="NF009682">
    <property type="entry name" value="PRK13203.1"/>
    <property type="match status" value="1"/>
</dbReference>
<dbReference type="PANTHER" id="PTHR33569">
    <property type="entry name" value="UREASE"/>
    <property type="match status" value="1"/>
</dbReference>
<keyword evidence="6" id="KW-1185">Reference proteome</keyword>
<evidence type="ECO:0000256" key="1">
    <source>
        <dbReference type="ARBA" id="ARBA00004897"/>
    </source>
</evidence>
<dbReference type="InterPro" id="IPR036463">
    <property type="entry name" value="Urease_gamma_sf"/>
</dbReference>
<dbReference type="Pfam" id="PF00699">
    <property type="entry name" value="Urease_beta"/>
    <property type="match status" value="1"/>
</dbReference>
<accession>A0ABY5E9K4</accession>
<reference evidence="5" key="1">
    <citation type="submission" date="2022-07" db="EMBL/GenBank/DDBJ databases">
        <title>Arcobacter roscoffensis sp. nov., a marine bacterium isolated from coastal seawater collected from Roscoff, France.</title>
        <authorList>
            <person name="Pascual J."/>
            <person name="Lepeaux C."/>
            <person name="Methner A."/>
            <person name="Overmann J."/>
        </authorList>
    </citation>
    <scope>NUCLEOTIDE SEQUENCE</scope>
    <source>
        <strain evidence="5">ARW1-2F2</strain>
    </source>
</reference>
<evidence type="ECO:0000313" key="5">
    <source>
        <dbReference type="EMBL" id="UTJ07466.1"/>
    </source>
</evidence>
<dbReference type="CDD" id="cd00407">
    <property type="entry name" value="Urease_beta"/>
    <property type="match status" value="1"/>
</dbReference>
<evidence type="ECO:0000256" key="2">
    <source>
        <dbReference type="ARBA" id="ARBA00022801"/>
    </source>
</evidence>
<evidence type="ECO:0000256" key="4">
    <source>
        <dbReference type="HAMAP-Rule" id="MF_01954"/>
    </source>
</evidence>
<dbReference type="NCBIfam" id="NF009671">
    <property type="entry name" value="PRK13192.1"/>
    <property type="match status" value="1"/>
</dbReference>
<dbReference type="HAMAP" id="MF_01954">
    <property type="entry name" value="Urease_beta"/>
    <property type="match status" value="1"/>
</dbReference>
<evidence type="ECO:0000256" key="3">
    <source>
        <dbReference type="ARBA" id="ARBA00047778"/>
    </source>
</evidence>
<name>A0ABY5E9K4_9BACT</name>
<dbReference type="InterPro" id="IPR050069">
    <property type="entry name" value="Urease_subunit"/>
</dbReference>
<dbReference type="InterPro" id="IPR002026">
    <property type="entry name" value="Urease_gamma/gamma-beta_su"/>
</dbReference>
<dbReference type="SUPFAM" id="SSF54111">
    <property type="entry name" value="Urease, gamma-subunit"/>
    <property type="match status" value="1"/>
</dbReference>
<comment type="similarity">
    <text evidence="4">Belongs to the urease beta subunit family.</text>
</comment>
<comment type="catalytic activity">
    <reaction evidence="3 4">
        <text>urea + 2 H2O + H(+) = hydrogencarbonate + 2 NH4(+)</text>
        <dbReference type="Rhea" id="RHEA:20557"/>
        <dbReference type="ChEBI" id="CHEBI:15377"/>
        <dbReference type="ChEBI" id="CHEBI:15378"/>
        <dbReference type="ChEBI" id="CHEBI:16199"/>
        <dbReference type="ChEBI" id="CHEBI:17544"/>
        <dbReference type="ChEBI" id="CHEBI:28938"/>
        <dbReference type="EC" id="3.5.1.5"/>
    </reaction>
</comment>
<dbReference type="Gene3D" id="3.30.280.10">
    <property type="entry name" value="Urease, gamma-like subunit"/>
    <property type="match status" value="1"/>
</dbReference>
<sequence length="230" mass="25887">MFLTNRESEKLQIYTAAKLALERKDRGLKLNYPEAVAIITSYIIEGARDGKSVAQLMVDATKVLKQDDVIPEVASMISMVQVEATFDDGTKLVTVHNPIPTSKDIEVPGEYLVDDEELILNENAKITTIEVENKGDRPVQIGSHYHFFEVNKELDFERFEAYGKRLDVPAGTSVRFEPGSKKQVDLVAFTGKRYMSGFNGLVEGFLDDEETKEKAKKNLEKFLGECDEDK</sequence>
<dbReference type="InterPro" id="IPR002019">
    <property type="entry name" value="Urease_beta-like"/>
</dbReference>
<dbReference type="EMBL" id="CP100595">
    <property type="protein sequence ID" value="UTJ07466.1"/>
    <property type="molecule type" value="Genomic_DNA"/>
</dbReference>
<comment type="pathway">
    <text evidence="1 4">Nitrogen metabolism; urea degradation; CO(2) and NH(3) from urea (urease route): step 1/1.</text>
</comment>
<dbReference type="SUPFAM" id="SSF51278">
    <property type="entry name" value="Urease, beta-subunit"/>
    <property type="match status" value="1"/>
</dbReference>
<keyword evidence="2 4" id="KW-0378">Hydrolase</keyword>
<dbReference type="NCBIfam" id="NF009712">
    <property type="entry name" value="PRK13241.1"/>
    <property type="match status" value="1"/>
</dbReference>
<comment type="subunit">
    <text evidence="4">Heterotrimer of UreA (gamma), UreB (beta) and UreC (alpha) subunits. Three heterotrimers associate to form the active enzyme.</text>
</comment>
<dbReference type="Proteomes" id="UP001060012">
    <property type="component" value="Chromosome"/>
</dbReference>
<gene>
    <name evidence="4" type="primary">ureB</name>
    <name evidence="5" type="ORF">NJU99_05060</name>
</gene>
<dbReference type="NCBIfam" id="TIGR00192">
    <property type="entry name" value="urease_beta"/>
    <property type="match status" value="1"/>
</dbReference>